<organism evidence="3">
    <name type="scientific">Sediminibacterium sp. KACHI17</name>
    <dbReference type="NCBI Taxonomy" id="1751071"/>
    <lineage>
        <taxon>Bacteria</taxon>
        <taxon>Pseudomonadati</taxon>
        <taxon>Bacteroidota</taxon>
        <taxon>Chitinophagia</taxon>
        <taxon>Chitinophagales</taxon>
        <taxon>Chitinophagaceae</taxon>
        <taxon>Sediminibacterium</taxon>
    </lineage>
</organism>
<feature type="domain" description="TonB C-terminal" evidence="2">
    <location>
        <begin position="205"/>
        <end position="258"/>
    </location>
</feature>
<sequence length="270" mass="31690">MLMQKRFILFYVFVCMLLVTNAQKSNEQFFAFKEDWSPINSIDKATYFMYKLRENDTTYSCRFYHKNGPMIRCETYRDNELQIPHGRFAWYNSSGHIDSTGLVSYGKKDGFWEYKKPDGSTLALIQYENGKRVLTRNYETKTIYYSDGRPEEPMDALFFMKNNFTSDNKPPEFKGGVEGWVKYLEKNLETPGRFKQIFPLGSKERVVISFKVDTTGAVSELNIDKSVEWSVDMETLRVFRQSPRWIPAVQNGKVVSYYHKQGITHALRSF</sequence>
<dbReference type="SUPFAM" id="SSF74653">
    <property type="entry name" value="TolA/TonB C-terminal domain"/>
    <property type="match status" value="1"/>
</dbReference>
<feature type="signal peptide" evidence="1">
    <location>
        <begin position="1"/>
        <end position="24"/>
    </location>
</feature>
<name>A0AAT9GKU0_9BACT</name>
<dbReference type="RefSeq" id="WP_353548730.1">
    <property type="nucleotide sequence ID" value="NZ_AP029612.1"/>
</dbReference>
<evidence type="ECO:0000256" key="1">
    <source>
        <dbReference type="SAM" id="SignalP"/>
    </source>
</evidence>
<proteinExistence type="predicted"/>
<dbReference type="EMBL" id="AP029612">
    <property type="protein sequence ID" value="BFG71094.1"/>
    <property type="molecule type" value="Genomic_DNA"/>
</dbReference>
<dbReference type="Gene3D" id="3.30.1150.10">
    <property type="match status" value="1"/>
</dbReference>
<feature type="chain" id="PRO_5043837768" description="TonB C-terminal domain-containing protein" evidence="1">
    <location>
        <begin position="25"/>
        <end position="270"/>
    </location>
</feature>
<dbReference type="GO" id="GO:0055085">
    <property type="term" value="P:transmembrane transport"/>
    <property type="evidence" value="ECO:0007669"/>
    <property type="project" value="InterPro"/>
</dbReference>
<protein>
    <recommendedName>
        <fullName evidence="2">TonB C-terminal domain-containing protein</fullName>
    </recommendedName>
</protein>
<reference evidence="3" key="1">
    <citation type="submission" date="2024-02" db="EMBL/GenBank/DDBJ databases">
        <title>Sediminibacterium planktonica sp. nov. and Sediminibacterium longus sp. nov., isolated from surface lake and river water.</title>
        <authorList>
            <person name="Watanabe K."/>
            <person name="Takemine S."/>
            <person name="Ishii Y."/>
            <person name="Ogata Y."/>
            <person name="Shindo C."/>
            <person name="Suda W."/>
        </authorList>
    </citation>
    <scope>NUCLEOTIDE SEQUENCE</scope>
    <source>
        <strain evidence="3">KACHI17</strain>
    </source>
</reference>
<keyword evidence="1" id="KW-0732">Signal</keyword>
<dbReference type="AlphaFoldDB" id="A0AAT9GKU0"/>
<evidence type="ECO:0000259" key="2">
    <source>
        <dbReference type="Pfam" id="PF03544"/>
    </source>
</evidence>
<dbReference type="InterPro" id="IPR037682">
    <property type="entry name" value="TonB_C"/>
</dbReference>
<dbReference type="Gene3D" id="2.20.110.10">
    <property type="entry name" value="Histone H3 K4-specific methyltransferase SET7/9 N-terminal domain"/>
    <property type="match status" value="1"/>
</dbReference>
<dbReference type="SUPFAM" id="SSF82185">
    <property type="entry name" value="Histone H3 K4-specific methyltransferase SET7/9 N-terminal domain"/>
    <property type="match status" value="1"/>
</dbReference>
<accession>A0AAT9GKU0</accession>
<gene>
    <name evidence="3" type="ORF">KACHI17_19750</name>
</gene>
<evidence type="ECO:0000313" key="3">
    <source>
        <dbReference type="EMBL" id="BFG71094.1"/>
    </source>
</evidence>
<dbReference type="Pfam" id="PF03544">
    <property type="entry name" value="TonB_C"/>
    <property type="match status" value="1"/>
</dbReference>